<dbReference type="InterPro" id="IPR009542">
    <property type="entry name" value="Spc1/SPCS1"/>
</dbReference>
<keyword evidence="7 10" id="KW-0472">Membrane</keyword>
<evidence type="ECO:0000313" key="11">
    <source>
        <dbReference type="EMBL" id="KAK1312793.1"/>
    </source>
</evidence>
<dbReference type="Pfam" id="PF06645">
    <property type="entry name" value="SPC12"/>
    <property type="match status" value="1"/>
</dbReference>
<feature type="compositionally biased region" description="Basic residues" evidence="9">
    <location>
        <begin position="126"/>
        <end position="136"/>
    </location>
</feature>
<keyword evidence="6 10" id="KW-1133">Transmembrane helix</keyword>
<dbReference type="GO" id="GO:0045047">
    <property type="term" value="P:protein targeting to ER"/>
    <property type="evidence" value="ECO:0007669"/>
    <property type="project" value="TreeGrafter"/>
</dbReference>
<sequence length="136" mass="15258">MKKGCDDITLSSIHYPSISVRSDSGKKTLFEALVLCFQVEMDWQGQKLSELLMQVMLVGFAISAFVTGYSMGSFQMMLLVYAGGVILTTLVTVPNWPFFNRHPLKWLDPSEAERHPKPQQATPAPSKKKPSKTHQK</sequence>
<protein>
    <recommendedName>
        <fullName evidence="3">Signal peptidase complex subunit 1</fullName>
    </recommendedName>
</protein>
<dbReference type="PANTHER" id="PTHR13202:SF0">
    <property type="entry name" value="SIGNAL PEPTIDASE COMPLEX SUBUNIT 1"/>
    <property type="match status" value="1"/>
</dbReference>
<evidence type="ECO:0000313" key="12">
    <source>
        <dbReference type="Proteomes" id="UP001180020"/>
    </source>
</evidence>
<comment type="caution">
    <text evidence="11">The sequence shown here is derived from an EMBL/GenBank/DDBJ whole genome shotgun (WGS) entry which is preliminary data.</text>
</comment>
<keyword evidence="4 10" id="KW-0812">Transmembrane</keyword>
<evidence type="ECO:0000256" key="5">
    <source>
        <dbReference type="ARBA" id="ARBA00022824"/>
    </source>
</evidence>
<dbReference type="AlphaFoldDB" id="A0AAV9EGW1"/>
<evidence type="ECO:0000256" key="2">
    <source>
        <dbReference type="ARBA" id="ARBA00005245"/>
    </source>
</evidence>
<feature type="region of interest" description="Disordered" evidence="9">
    <location>
        <begin position="109"/>
        <end position="136"/>
    </location>
</feature>
<keyword evidence="12" id="KW-1185">Reference proteome</keyword>
<evidence type="ECO:0000256" key="6">
    <source>
        <dbReference type="ARBA" id="ARBA00022989"/>
    </source>
</evidence>
<feature type="transmembrane region" description="Helical" evidence="10">
    <location>
        <begin position="78"/>
        <end position="99"/>
    </location>
</feature>
<dbReference type="EMBL" id="JAUJYO010000007">
    <property type="protein sequence ID" value="KAK1312793.1"/>
    <property type="molecule type" value="Genomic_DNA"/>
</dbReference>
<accession>A0AAV9EGW1</accession>
<evidence type="ECO:0000256" key="3">
    <source>
        <dbReference type="ARBA" id="ARBA00017059"/>
    </source>
</evidence>
<evidence type="ECO:0000256" key="1">
    <source>
        <dbReference type="ARBA" id="ARBA00004477"/>
    </source>
</evidence>
<dbReference type="GO" id="GO:0005787">
    <property type="term" value="C:signal peptidase complex"/>
    <property type="evidence" value="ECO:0007669"/>
    <property type="project" value="InterPro"/>
</dbReference>
<proteinExistence type="inferred from homology"/>
<dbReference type="GO" id="GO:0006465">
    <property type="term" value="P:signal peptide processing"/>
    <property type="evidence" value="ECO:0007669"/>
    <property type="project" value="InterPro"/>
</dbReference>
<feature type="transmembrane region" description="Helical" evidence="10">
    <location>
        <begin position="51"/>
        <end position="71"/>
    </location>
</feature>
<dbReference type="PANTHER" id="PTHR13202">
    <property type="entry name" value="MICROSOMAL SIGNAL PEPTIDASE 12 KDA SUBUNIT"/>
    <property type="match status" value="1"/>
</dbReference>
<comment type="subcellular location">
    <subcellularLocation>
        <location evidence="1">Endoplasmic reticulum membrane</location>
        <topology evidence="1">Multi-pass membrane protein</topology>
    </subcellularLocation>
</comment>
<reference evidence="11" key="2">
    <citation type="submission" date="2023-06" db="EMBL/GenBank/DDBJ databases">
        <authorList>
            <person name="Ma L."/>
            <person name="Liu K.-W."/>
            <person name="Li Z."/>
            <person name="Hsiao Y.-Y."/>
            <person name="Qi Y."/>
            <person name="Fu T."/>
            <person name="Tang G."/>
            <person name="Zhang D."/>
            <person name="Sun W.-H."/>
            <person name="Liu D.-K."/>
            <person name="Li Y."/>
            <person name="Chen G.-Z."/>
            <person name="Liu X.-D."/>
            <person name="Liao X.-Y."/>
            <person name="Jiang Y.-T."/>
            <person name="Yu X."/>
            <person name="Hao Y."/>
            <person name="Huang J."/>
            <person name="Zhao X.-W."/>
            <person name="Ke S."/>
            <person name="Chen Y.-Y."/>
            <person name="Wu W.-L."/>
            <person name="Hsu J.-L."/>
            <person name="Lin Y.-F."/>
            <person name="Huang M.-D."/>
            <person name="Li C.-Y."/>
            <person name="Huang L."/>
            <person name="Wang Z.-W."/>
            <person name="Zhao X."/>
            <person name="Zhong W.-Y."/>
            <person name="Peng D.-H."/>
            <person name="Ahmad S."/>
            <person name="Lan S."/>
            <person name="Zhang J.-S."/>
            <person name="Tsai W.-C."/>
            <person name="Van De Peer Y."/>
            <person name="Liu Z.-J."/>
        </authorList>
    </citation>
    <scope>NUCLEOTIDE SEQUENCE</scope>
    <source>
        <strain evidence="11">CP</strain>
        <tissue evidence="11">Leaves</tissue>
    </source>
</reference>
<name>A0AAV9EGW1_ACOCL</name>
<organism evidence="11 12">
    <name type="scientific">Acorus calamus</name>
    <name type="common">Sweet flag</name>
    <dbReference type="NCBI Taxonomy" id="4465"/>
    <lineage>
        <taxon>Eukaryota</taxon>
        <taxon>Viridiplantae</taxon>
        <taxon>Streptophyta</taxon>
        <taxon>Embryophyta</taxon>
        <taxon>Tracheophyta</taxon>
        <taxon>Spermatophyta</taxon>
        <taxon>Magnoliopsida</taxon>
        <taxon>Liliopsida</taxon>
        <taxon>Acoraceae</taxon>
        <taxon>Acorus</taxon>
    </lineage>
</organism>
<comment type="similarity">
    <text evidence="2">Belongs to the SPCS1 family.</text>
</comment>
<dbReference type="Proteomes" id="UP001180020">
    <property type="component" value="Unassembled WGS sequence"/>
</dbReference>
<comment type="function">
    <text evidence="8">Component of the signal peptidase complex (SPC) which catalyzes the cleavage of N-terminal signal sequences from nascent proteins as they are translocated into the lumen of the endoplasmic reticulum. Dispensable for SPC enzymatic activity.</text>
</comment>
<keyword evidence="5" id="KW-0256">Endoplasmic reticulum</keyword>
<reference evidence="11" key="1">
    <citation type="journal article" date="2023" name="Nat. Commun.">
        <title>Diploid and tetraploid genomes of Acorus and the evolution of monocots.</title>
        <authorList>
            <person name="Ma L."/>
            <person name="Liu K.W."/>
            <person name="Li Z."/>
            <person name="Hsiao Y.Y."/>
            <person name="Qi Y."/>
            <person name="Fu T."/>
            <person name="Tang G.D."/>
            <person name="Zhang D."/>
            <person name="Sun W.H."/>
            <person name="Liu D.K."/>
            <person name="Li Y."/>
            <person name="Chen G.Z."/>
            <person name="Liu X.D."/>
            <person name="Liao X.Y."/>
            <person name="Jiang Y.T."/>
            <person name="Yu X."/>
            <person name="Hao Y."/>
            <person name="Huang J."/>
            <person name="Zhao X.W."/>
            <person name="Ke S."/>
            <person name="Chen Y.Y."/>
            <person name="Wu W.L."/>
            <person name="Hsu J.L."/>
            <person name="Lin Y.F."/>
            <person name="Huang M.D."/>
            <person name="Li C.Y."/>
            <person name="Huang L."/>
            <person name="Wang Z.W."/>
            <person name="Zhao X."/>
            <person name="Zhong W.Y."/>
            <person name="Peng D.H."/>
            <person name="Ahmad S."/>
            <person name="Lan S."/>
            <person name="Zhang J.S."/>
            <person name="Tsai W.C."/>
            <person name="Van de Peer Y."/>
            <person name="Liu Z.J."/>
        </authorList>
    </citation>
    <scope>NUCLEOTIDE SEQUENCE</scope>
    <source>
        <strain evidence="11">CP</strain>
    </source>
</reference>
<gene>
    <name evidence="11" type="ORF">QJS10_CPA07g01138</name>
</gene>
<evidence type="ECO:0000256" key="8">
    <source>
        <dbReference type="ARBA" id="ARBA00045204"/>
    </source>
</evidence>
<evidence type="ECO:0000256" key="9">
    <source>
        <dbReference type="SAM" id="MobiDB-lite"/>
    </source>
</evidence>
<evidence type="ECO:0000256" key="10">
    <source>
        <dbReference type="SAM" id="Phobius"/>
    </source>
</evidence>
<evidence type="ECO:0000256" key="4">
    <source>
        <dbReference type="ARBA" id="ARBA00022692"/>
    </source>
</evidence>
<evidence type="ECO:0000256" key="7">
    <source>
        <dbReference type="ARBA" id="ARBA00023136"/>
    </source>
</evidence>